<dbReference type="GO" id="GO:0005886">
    <property type="term" value="C:plasma membrane"/>
    <property type="evidence" value="ECO:0007669"/>
    <property type="project" value="UniProtKB-SubCell"/>
</dbReference>
<proteinExistence type="inferred from homology"/>
<dbReference type="KEGG" id="ddb:E7747_13075"/>
<dbReference type="Gene3D" id="2.20.200.10">
    <property type="entry name" value="Outer membrane efflux proteins (OEP)"/>
    <property type="match status" value="1"/>
</dbReference>
<keyword evidence="2" id="KW-0449">Lipoprotein</keyword>
<reference evidence="4" key="1">
    <citation type="submission" date="2019-02" db="EMBL/GenBank/DDBJ databases">
        <title>Isolation and identification of novel species under the genus Muribaculum.</title>
        <authorList>
            <person name="Miyake S."/>
            <person name="Ding Y."/>
            <person name="Low A."/>
            <person name="Soh M."/>
            <person name="Seedorf H."/>
        </authorList>
    </citation>
    <scope>NUCLEOTIDE SEQUENCE [LARGE SCALE GENOMIC DNA]</scope>
    <source>
        <strain evidence="4">H5</strain>
    </source>
</reference>
<dbReference type="AlphaFoldDB" id="A0A4P7W6U3"/>
<dbReference type="InterPro" id="IPR003423">
    <property type="entry name" value="OMP_efflux"/>
</dbReference>
<dbReference type="SUPFAM" id="SSF56954">
    <property type="entry name" value="Outer membrane efflux proteins (OEP)"/>
    <property type="match status" value="1"/>
</dbReference>
<dbReference type="NCBIfam" id="TIGR01845">
    <property type="entry name" value="outer_NodT"/>
    <property type="match status" value="1"/>
</dbReference>
<protein>
    <submittedName>
        <fullName evidence="3">Efflux transporter outer membrane subunit</fullName>
    </submittedName>
</protein>
<dbReference type="PANTHER" id="PTHR30203">
    <property type="entry name" value="OUTER MEMBRANE CATION EFFLUX PROTEIN"/>
    <property type="match status" value="1"/>
</dbReference>
<dbReference type="InterPro" id="IPR010131">
    <property type="entry name" value="MdtP/NodT-like"/>
</dbReference>
<gene>
    <name evidence="3" type="ORF">E7747_13075</name>
</gene>
<evidence type="ECO:0000256" key="2">
    <source>
        <dbReference type="RuleBase" id="RU362097"/>
    </source>
</evidence>
<keyword evidence="2" id="KW-0472">Membrane</keyword>
<keyword evidence="2" id="KW-0812">Transmembrane</keyword>
<dbReference type="RefSeq" id="WP_136416432.1">
    <property type="nucleotide sequence ID" value="NZ_CP039396.1"/>
</dbReference>
<name>A0A4P7W6U3_9BACT</name>
<keyword evidence="2" id="KW-0564">Palmitate</keyword>
<keyword evidence="2" id="KW-1134">Transmembrane beta strand</keyword>
<organism evidence="3 4">
    <name type="scientific">Duncaniella dubosii</name>
    <dbReference type="NCBI Taxonomy" id="2518971"/>
    <lineage>
        <taxon>Bacteria</taxon>
        <taxon>Pseudomonadati</taxon>
        <taxon>Bacteroidota</taxon>
        <taxon>Bacteroidia</taxon>
        <taxon>Bacteroidales</taxon>
        <taxon>Muribaculaceae</taxon>
        <taxon>Duncaniella</taxon>
    </lineage>
</organism>
<keyword evidence="4" id="KW-1185">Reference proteome</keyword>
<dbReference type="EMBL" id="CP039396">
    <property type="protein sequence ID" value="QCD43125.1"/>
    <property type="molecule type" value="Genomic_DNA"/>
</dbReference>
<dbReference type="Gene3D" id="1.20.1600.10">
    <property type="entry name" value="Outer membrane efflux proteins (OEP)"/>
    <property type="match status" value="1"/>
</dbReference>
<accession>A0A4P7W6U3</accession>
<evidence type="ECO:0000256" key="1">
    <source>
        <dbReference type="ARBA" id="ARBA00007613"/>
    </source>
</evidence>
<dbReference type="GO" id="GO:0015562">
    <property type="term" value="F:efflux transmembrane transporter activity"/>
    <property type="evidence" value="ECO:0007669"/>
    <property type="project" value="InterPro"/>
</dbReference>
<comment type="similarity">
    <text evidence="1 2">Belongs to the outer membrane factor (OMF) (TC 1.B.17) family.</text>
</comment>
<comment type="subcellular location">
    <subcellularLocation>
        <location evidence="2">Cell membrane</location>
        <topology evidence="2">Lipid-anchor</topology>
    </subcellularLocation>
</comment>
<evidence type="ECO:0000313" key="4">
    <source>
        <dbReference type="Proteomes" id="UP000297149"/>
    </source>
</evidence>
<evidence type="ECO:0000313" key="3">
    <source>
        <dbReference type="EMBL" id="QCD43125.1"/>
    </source>
</evidence>
<dbReference type="Pfam" id="PF02321">
    <property type="entry name" value="OEP"/>
    <property type="match status" value="2"/>
</dbReference>
<dbReference type="PANTHER" id="PTHR30203:SF31">
    <property type="entry name" value="RND EFFLUX SYSTEM, OUTER MEMBRANE LIPOPROTEIN, NODT"/>
    <property type="match status" value="1"/>
</dbReference>
<dbReference type="Proteomes" id="UP000297149">
    <property type="component" value="Chromosome"/>
</dbReference>
<sequence length="407" mass="44333">MLDSLISTGIDNNFNVLTAIHRIDMAKAQMKSAQAGYYPTIGLSAGYTKARSAGAIGGEHVHSSSSSYFNLGANVSWEIDVFGKVTAAVKNKKALYQASRADYVATMISLSAEIATYYFNLRTFQRQLYVTKEHLSSQDRVVDIAKARFEAGLVSKLDVAQALTVYYSTEASIPQLETSIRQAINAIAILIGVYPEDISLQLEKGGQMPEYRQLVPMGVPANLLRRRPDIVAAEYELAAYAAELGIAKKDFLPTLSINGSVGVSSHKAGDLFNDNSFEYSIAPTLSWTLFDGFARKYAVSEAKEQMKIGIENYNLTVMTAVQEVDNAMIAYTSSLKAIDSYTKVINQCDESFHLSVDAYKEGLTSFTNVVDAQINSLTYANSLISAKGDALVNLVDLYKALGGSPNE</sequence>